<protein>
    <submittedName>
        <fullName evidence="2">Uncharacterized protein</fullName>
    </submittedName>
</protein>
<evidence type="ECO:0000256" key="1">
    <source>
        <dbReference type="SAM" id="SignalP"/>
    </source>
</evidence>
<feature type="chain" id="PRO_5045443277" evidence="1">
    <location>
        <begin position="28"/>
        <end position="220"/>
    </location>
</feature>
<accession>A0ABS4CE95</accession>
<feature type="signal peptide" evidence="1">
    <location>
        <begin position="1"/>
        <end position="27"/>
    </location>
</feature>
<comment type="caution">
    <text evidence="2">The sequence shown here is derived from an EMBL/GenBank/DDBJ whole genome shotgun (WGS) entry which is preliminary data.</text>
</comment>
<dbReference type="Proteomes" id="UP000673375">
    <property type="component" value="Unassembled WGS sequence"/>
</dbReference>
<dbReference type="RefSeq" id="WP_209555717.1">
    <property type="nucleotide sequence ID" value="NZ_JAEDXU010000001.1"/>
</dbReference>
<sequence>MKKMVRISLSLLVLGATVSLFGTQSEAASLEEMKNSIEEGEGMVYNPISKGILTKEGSTEFVTALENALAEEDTEIITEDIMVQAFLETSSASTLEVKEPETPKIAPRVATIPGIWNIKYLTSEYRSNTFTGSGWQYSGMRFAFKDTVANPFFGVRAEKDSFNFTYQVIGGSYAHESIYVPANASWVYAPAVSKPQFGSMAYAGYFSTYNPVINSRYYIY</sequence>
<reference evidence="2 3" key="1">
    <citation type="submission" date="2020-12" db="EMBL/GenBank/DDBJ databases">
        <title>Vagococcus allomyrinae sp. nov. and Enterococcus lavae sp. nov., isolated from the larvae of Allomyrina dichotoma.</title>
        <authorList>
            <person name="Lee S.D."/>
        </authorList>
    </citation>
    <scope>NUCLEOTIDE SEQUENCE [LARGE SCALE GENOMIC DNA]</scope>
    <source>
        <strain evidence="2 3">BWM-S5</strain>
    </source>
</reference>
<evidence type="ECO:0000313" key="3">
    <source>
        <dbReference type="Proteomes" id="UP000673375"/>
    </source>
</evidence>
<gene>
    <name evidence="2" type="ORF">I6N96_01430</name>
</gene>
<name>A0ABS4CE95_9ENTE</name>
<keyword evidence="1" id="KW-0732">Signal</keyword>
<keyword evidence="3" id="KW-1185">Reference proteome</keyword>
<organism evidence="2 3">
    <name type="scientific">Enterococcus larvae</name>
    <dbReference type="NCBI Taxonomy" id="2794352"/>
    <lineage>
        <taxon>Bacteria</taxon>
        <taxon>Bacillati</taxon>
        <taxon>Bacillota</taxon>
        <taxon>Bacilli</taxon>
        <taxon>Lactobacillales</taxon>
        <taxon>Enterococcaceae</taxon>
        <taxon>Enterococcus</taxon>
    </lineage>
</organism>
<proteinExistence type="predicted"/>
<dbReference type="EMBL" id="JAEDXU010000001">
    <property type="protein sequence ID" value="MBP1044924.1"/>
    <property type="molecule type" value="Genomic_DNA"/>
</dbReference>
<evidence type="ECO:0000313" key="2">
    <source>
        <dbReference type="EMBL" id="MBP1044924.1"/>
    </source>
</evidence>